<accession>A0A2P6V5N5</accession>
<dbReference type="InterPro" id="IPR023753">
    <property type="entry name" value="FAD/NAD-binding_dom"/>
</dbReference>
<dbReference type="AlphaFoldDB" id="A0A2P6V5N5"/>
<protein>
    <recommendedName>
        <fullName evidence="3">NADH:ubiquinone reductase (non-electrogenic)</fullName>
        <ecNumber evidence="3">1.6.5.9</ecNumber>
    </recommendedName>
</protein>
<comment type="subcellular location">
    <subcellularLocation>
        <location evidence="1">Mitochondrion inner membrane</location>
        <topology evidence="1">Peripheral membrane protein</topology>
    </subcellularLocation>
</comment>
<keyword evidence="5" id="KW-0496">Mitochondrion</keyword>
<dbReference type="InterPro" id="IPR036188">
    <property type="entry name" value="FAD/NAD-bd_sf"/>
</dbReference>
<comment type="caution">
    <text evidence="14">The sequence shown here is derived from an EMBL/GenBank/DDBJ whole genome shotgun (WGS) entry which is preliminary data.</text>
</comment>
<keyword evidence="15" id="KW-1185">Reference proteome</keyword>
<evidence type="ECO:0000259" key="12">
    <source>
        <dbReference type="Pfam" id="PF07992"/>
    </source>
</evidence>
<keyword evidence="5" id="KW-0999">Mitochondrion inner membrane</keyword>
<dbReference type="SUPFAM" id="SSF51905">
    <property type="entry name" value="FAD/NAD(P)-binding domain"/>
    <property type="match status" value="2"/>
</dbReference>
<comment type="catalytic activity">
    <reaction evidence="10">
        <text>a quinone + NADH + H(+) = a quinol + NAD(+)</text>
        <dbReference type="Rhea" id="RHEA:46160"/>
        <dbReference type="ChEBI" id="CHEBI:15378"/>
        <dbReference type="ChEBI" id="CHEBI:24646"/>
        <dbReference type="ChEBI" id="CHEBI:57540"/>
        <dbReference type="ChEBI" id="CHEBI:57945"/>
        <dbReference type="ChEBI" id="CHEBI:132124"/>
        <dbReference type="EC" id="1.6.5.9"/>
    </reaction>
</comment>
<evidence type="ECO:0000313" key="15">
    <source>
        <dbReference type="Proteomes" id="UP000239649"/>
    </source>
</evidence>
<evidence type="ECO:0000256" key="9">
    <source>
        <dbReference type="ARBA" id="ARBA00023027"/>
    </source>
</evidence>
<dbReference type="Gene3D" id="3.50.50.100">
    <property type="match status" value="1"/>
</dbReference>
<evidence type="ECO:0000256" key="5">
    <source>
        <dbReference type="ARBA" id="ARBA00022792"/>
    </source>
</evidence>
<evidence type="ECO:0000256" key="3">
    <source>
        <dbReference type="ARBA" id="ARBA00012637"/>
    </source>
</evidence>
<evidence type="ECO:0000256" key="7">
    <source>
        <dbReference type="ARBA" id="ARBA00022946"/>
    </source>
</evidence>
<dbReference type="Proteomes" id="UP000239649">
    <property type="component" value="Unassembled WGS sequence"/>
</dbReference>
<keyword evidence="5" id="KW-0472">Membrane</keyword>
<evidence type="ECO:0000256" key="10">
    <source>
        <dbReference type="ARBA" id="ARBA00047599"/>
    </source>
</evidence>
<sequence>MTISVRCTPALIGHVRPLARRAVACRPLPAPAPMLAAVPPARRCLAPRAQSSDSLPSVEAAPAPAPIAAPRMVRSKPAPPAEPRAKSRVVVLGSGWGAVAFIKNLDPRMFGEDGPYELVLVSPRNFMLYTPLLPSAVGGVVSENSIVESIRSLLRGKGTYYEASVAGIDPASRTLTCIKQFCEVCAARMDSGAYVPHTEADHTFTVPYDVLLCSVGAVSATFGTPGVHERCYFLKSMEDARKLRKHISKTLEQAALPNVTPEQRKKMLSFVVVGGGPTGVEVAAELHDLMAEDVKRILPQLKDDISITLVDGTDSLLNSFHTEIQTYAGEVFRHSGINLRMGCRVTAVTDGEVAVQRKDGSADVVPFGTCVWATGIAMHPLVAALQAQLPAEVQGSRRGLLVDPHLRVLGSQGTIFCLGDAAVTGATPQTALPPTAQVARQQGEYLAALFSHHRLGLQEQPEPATGDLVPLPAGAKPFQYLHLGSLAYLGSQKGVMDLPFKTPFLKTLRGYLGGQTWRTLETFMQISPRTRWLVMHDWIRAALFGRNISDV</sequence>
<name>A0A2P6V5N5_9CHLO</name>
<comment type="catalytic activity">
    <reaction evidence="11">
        <text>a ubiquinone + NADH + H(+) = a ubiquinol + NAD(+)</text>
        <dbReference type="Rhea" id="RHEA:23152"/>
        <dbReference type="Rhea" id="RHEA-COMP:9565"/>
        <dbReference type="Rhea" id="RHEA-COMP:9566"/>
        <dbReference type="ChEBI" id="CHEBI:15378"/>
        <dbReference type="ChEBI" id="CHEBI:16389"/>
        <dbReference type="ChEBI" id="CHEBI:17976"/>
        <dbReference type="ChEBI" id="CHEBI:57540"/>
        <dbReference type="ChEBI" id="CHEBI:57945"/>
    </reaction>
</comment>
<evidence type="ECO:0000259" key="13">
    <source>
        <dbReference type="Pfam" id="PF22366"/>
    </source>
</evidence>
<feature type="domain" description="External alternative NADH-ubiquinone oxidoreductase-like C-terminal" evidence="13">
    <location>
        <begin position="482"/>
        <end position="547"/>
    </location>
</feature>
<evidence type="ECO:0000256" key="2">
    <source>
        <dbReference type="ARBA" id="ARBA00005272"/>
    </source>
</evidence>
<keyword evidence="4" id="KW-0285">Flavoprotein</keyword>
<evidence type="ECO:0000313" key="14">
    <source>
        <dbReference type="EMBL" id="PSC69403.1"/>
    </source>
</evidence>
<dbReference type="GO" id="GO:0050136">
    <property type="term" value="F:NADH dehydrogenase (quinone) (non-electrogenic) activity"/>
    <property type="evidence" value="ECO:0007669"/>
    <property type="project" value="UniProtKB-EC"/>
</dbReference>
<evidence type="ECO:0000256" key="11">
    <source>
        <dbReference type="ARBA" id="ARBA00049010"/>
    </source>
</evidence>
<dbReference type="STRING" id="554055.A0A2P6V5N5"/>
<evidence type="ECO:0000256" key="1">
    <source>
        <dbReference type="ARBA" id="ARBA00004637"/>
    </source>
</evidence>
<dbReference type="Pfam" id="PF22366">
    <property type="entry name" value="NDH2_C"/>
    <property type="match status" value="1"/>
</dbReference>
<dbReference type="EMBL" id="LHPF02000027">
    <property type="protein sequence ID" value="PSC69403.1"/>
    <property type="molecule type" value="Genomic_DNA"/>
</dbReference>
<organism evidence="14 15">
    <name type="scientific">Micractinium conductrix</name>
    <dbReference type="NCBI Taxonomy" id="554055"/>
    <lineage>
        <taxon>Eukaryota</taxon>
        <taxon>Viridiplantae</taxon>
        <taxon>Chlorophyta</taxon>
        <taxon>core chlorophytes</taxon>
        <taxon>Trebouxiophyceae</taxon>
        <taxon>Chlorellales</taxon>
        <taxon>Chlorellaceae</taxon>
        <taxon>Chlorella clade</taxon>
        <taxon>Micractinium</taxon>
    </lineage>
</organism>
<dbReference type="PANTHER" id="PTHR43706">
    <property type="entry name" value="NADH DEHYDROGENASE"/>
    <property type="match status" value="1"/>
</dbReference>
<keyword evidence="6" id="KW-0274">FAD</keyword>
<gene>
    <name evidence="14" type="ORF">C2E20_7107</name>
</gene>
<dbReference type="GO" id="GO:0005743">
    <property type="term" value="C:mitochondrial inner membrane"/>
    <property type="evidence" value="ECO:0007669"/>
    <property type="project" value="UniProtKB-SubCell"/>
</dbReference>
<dbReference type="PANTHER" id="PTHR43706:SF47">
    <property type="entry name" value="EXTERNAL NADH-UBIQUINONE OXIDOREDUCTASE 1, MITOCHONDRIAL-RELATED"/>
    <property type="match status" value="1"/>
</dbReference>
<keyword evidence="7" id="KW-0809">Transit peptide</keyword>
<dbReference type="InterPro" id="IPR054585">
    <property type="entry name" value="NDH2-like_C"/>
</dbReference>
<dbReference type="EC" id="1.6.5.9" evidence="3"/>
<keyword evidence="8" id="KW-0560">Oxidoreductase</keyword>
<dbReference type="Pfam" id="PF07992">
    <property type="entry name" value="Pyr_redox_2"/>
    <property type="match status" value="1"/>
</dbReference>
<feature type="domain" description="FAD/NAD(P)-binding" evidence="12">
    <location>
        <begin position="88"/>
        <end position="443"/>
    </location>
</feature>
<comment type="similarity">
    <text evidence="2">Belongs to the NADH dehydrogenase family.</text>
</comment>
<dbReference type="InterPro" id="IPR045024">
    <property type="entry name" value="NDH-2"/>
</dbReference>
<dbReference type="OrthoDB" id="510205at2759"/>
<evidence type="ECO:0000256" key="6">
    <source>
        <dbReference type="ARBA" id="ARBA00022827"/>
    </source>
</evidence>
<reference evidence="14 15" key="1">
    <citation type="journal article" date="2018" name="Plant J.">
        <title>Genome sequences of Chlorella sorokiniana UTEX 1602 and Micractinium conductrix SAG 241.80: implications to maltose excretion by a green alga.</title>
        <authorList>
            <person name="Arriola M.B."/>
            <person name="Velmurugan N."/>
            <person name="Zhang Y."/>
            <person name="Plunkett M.H."/>
            <person name="Hondzo H."/>
            <person name="Barney B.M."/>
        </authorList>
    </citation>
    <scope>NUCLEOTIDE SEQUENCE [LARGE SCALE GENOMIC DNA]</scope>
    <source>
        <strain evidence="14 15">SAG 241.80</strain>
    </source>
</reference>
<proteinExistence type="inferred from homology"/>
<evidence type="ECO:0000256" key="8">
    <source>
        <dbReference type="ARBA" id="ARBA00023002"/>
    </source>
</evidence>
<keyword evidence="9" id="KW-0520">NAD</keyword>
<evidence type="ECO:0000256" key="4">
    <source>
        <dbReference type="ARBA" id="ARBA00022630"/>
    </source>
</evidence>